<accession>A0ABY7V3S9</accession>
<dbReference type="NCBIfam" id="TIGR01484">
    <property type="entry name" value="HAD-SF-IIB"/>
    <property type="match status" value="1"/>
</dbReference>
<keyword evidence="1" id="KW-0378">Hydrolase</keyword>
<dbReference type="PANTHER" id="PTHR10000">
    <property type="entry name" value="PHOSPHOSERINE PHOSPHATASE"/>
    <property type="match status" value="1"/>
</dbReference>
<dbReference type="InterPro" id="IPR006379">
    <property type="entry name" value="HAD-SF_hydro_IIB"/>
</dbReference>
<gene>
    <name evidence="1" type="ORF">M8445_06515</name>
</gene>
<dbReference type="RefSeq" id="WP_273990509.1">
    <property type="nucleotide sequence ID" value="NZ_BAABQT010000019.1"/>
</dbReference>
<dbReference type="PANTHER" id="PTHR10000:SF8">
    <property type="entry name" value="HAD SUPERFAMILY HYDROLASE-LIKE, TYPE 3"/>
    <property type="match status" value="1"/>
</dbReference>
<evidence type="ECO:0000313" key="2">
    <source>
        <dbReference type="Proteomes" id="UP001217044"/>
    </source>
</evidence>
<dbReference type="GO" id="GO:0016787">
    <property type="term" value="F:hydrolase activity"/>
    <property type="evidence" value="ECO:0007669"/>
    <property type="project" value="UniProtKB-KW"/>
</dbReference>
<dbReference type="CDD" id="cd07516">
    <property type="entry name" value="HAD_Pase"/>
    <property type="match status" value="1"/>
</dbReference>
<dbReference type="Proteomes" id="UP001217044">
    <property type="component" value="Chromosome"/>
</dbReference>
<dbReference type="EMBL" id="CP115165">
    <property type="protein sequence ID" value="WDA59848.1"/>
    <property type="molecule type" value="Genomic_DNA"/>
</dbReference>
<dbReference type="InterPro" id="IPR023214">
    <property type="entry name" value="HAD_sf"/>
</dbReference>
<proteinExistence type="predicted"/>
<sequence>MPVRLIATDLDGTLLRGDGSVSTRTRAALDSARAAGLWVVPVTARQPRGLTLIARAAGFTGWAVCGNGAHALHLGTGEALFAQHLPVAAQRALAGALAERVPGVVFASVRAGGEVFVAQQGYAALASFTDHRREPRGLGGFPLEDVLAAPSLKFIVRHPTLSPLELLEQVQALKLPGFAVTHSGAPFLEVLAAGVSKAWGLERLCAHLGVARGDVLAFGDERNDTEMLAWAGRGVAMGNAGPDVQASADEVTLSNDRDGVAAVIERLPDLHAAPGNAALSVPSE</sequence>
<keyword evidence="2" id="KW-1185">Reference proteome</keyword>
<dbReference type="SFLD" id="SFLDG01140">
    <property type="entry name" value="C2.B:_Phosphomannomutase_and_P"/>
    <property type="match status" value="1"/>
</dbReference>
<dbReference type="SUPFAM" id="SSF56784">
    <property type="entry name" value="HAD-like"/>
    <property type="match status" value="1"/>
</dbReference>
<dbReference type="Pfam" id="PF08282">
    <property type="entry name" value="Hydrolase_3"/>
    <property type="match status" value="1"/>
</dbReference>
<dbReference type="InterPro" id="IPR000150">
    <property type="entry name" value="Cof"/>
</dbReference>
<organism evidence="1 2">
    <name type="scientific">Deinococcus aquaticus</name>
    <dbReference type="NCBI Taxonomy" id="328692"/>
    <lineage>
        <taxon>Bacteria</taxon>
        <taxon>Thermotogati</taxon>
        <taxon>Deinococcota</taxon>
        <taxon>Deinococci</taxon>
        <taxon>Deinococcales</taxon>
        <taxon>Deinococcaceae</taxon>
        <taxon>Deinococcus</taxon>
    </lineage>
</organism>
<dbReference type="NCBIfam" id="TIGR00099">
    <property type="entry name" value="Cof-subfamily"/>
    <property type="match status" value="1"/>
</dbReference>
<dbReference type="InterPro" id="IPR036412">
    <property type="entry name" value="HAD-like_sf"/>
</dbReference>
<reference evidence="1 2" key="1">
    <citation type="submission" date="2022-12" db="EMBL/GenBank/DDBJ databases">
        <title>Genome Sequence of Deinococcus aquaticus Type Strain PB314.</title>
        <authorList>
            <person name="Albert C."/>
            <person name="Hill J."/>
            <person name="Boren L."/>
            <person name="Scholz-Ng S."/>
            <person name="Fatema N."/>
            <person name="Grosso R."/>
            <person name="Soboslay E."/>
            <person name="Tuohy J."/>
        </authorList>
    </citation>
    <scope>NUCLEOTIDE SEQUENCE [LARGE SCALE GENOMIC DNA]</scope>
    <source>
        <strain evidence="1 2">PB-314</strain>
    </source>
</reference>
<name>A0ABY7V3S9_9DEIO</name>
<dbReference type="Gene3D" id="3.40.50.1000">
    <property type="entry name" value="HAD superfamily/HAD-like"/>
    <property type="match status" value="1"/>
</dbReference>
<dbReference type="SFLD" id="SFLDS00003">
    <property type="entry name" value="Haloacid_Dehalogenase"/>
    <property type="match status" value="1"/>
</dbReference>
<evidence type="ECO:0000313" key="1">
    <source>
        <dbReference type="EMBL" id="WDA59848.1"/>
    </source>
</evidence>
<dbReference type="Gene3D" id="3.30.1240.10">
    <property type="match status" value="1"/>
</dbReference>
<protein>
    <submittedName>
        <fullName evidence="1">HAD family hydrolase</fullName>
    </submittedName>
</protein>